<name>A0A915KY29_ROMCU</name>
<dbReference type="InterPro" id="IPR042089">
    <property type="entry name" value="Peptidase_M13_dom_2"/>
</dbReference>
<dbReference type="GO" id="GO:0006508">
    <property type="term" value="P:proteolysis"/>
    <property type="evidence" value="ECO:0007669"/>
    <property type="project" value="InterPro"/>
</dbReference>
<keyword evidence="2" id="KW-0732">Signal</keyword>
<evidence type="ECO:0000313" key="5">
    <source>
        <dbReference type="WBParaSite" id="nRc.2.0.1.t43852-RA"/>
    </source>
</evidence>
<dbReference type="Gene3D" id="1.10.1380.10">
    <property type="entry name" value="Neutral endopeptidase , domain2"/>
    <property type="match status" value="1"/>
</dbReference>
<feature type="domain" description="Peptidase M13 N-terminal" evidence="3">
    <location>
        <begin position="59"/>
        <end position="247"/>
    </location>
</feature>
<reference evidence="5" key="1">
    <citation type="submission" date="2022-11" db="UniProtKB">
        <authorList>
            <consortium name="WormBaseParasite"/>
        </authorList>
    </citation>
    <scope>IDENTIFICATION</scope>
</reference>
<dbReference type="PROSITE" id="PS51885">
    <property type="entry name" value="NEPRILYSIN"/>
    <property type="match status" value="1"/>
</dbReference>
<evidence type="ECO:0000259" key="3">
    <source>
        <dbReference type="Pfam" id="PF05649"/>
    </source>
</evidence>
<accession>A0A915KY29</accession>
<protein>
    <submittedName>
        <fullName evidence="5">Peptidase M13 N-terminal domain-containing protein</fullName>
    </submittedName>
</protein>
<dbReference type="AlphaFoldDB" id="A0A915KY29"/>
<keyword evidence="4" id="KW-1185">Reference proteome</keyword>
<dbReference type="SUPFAM" id="SSF55486">
    <property type="entry name" value="Metalloproteases ('zincins'), catalytic domain"/>
    <property type="match status" value="1"/>
</dbReference>
<dbReference type="WBParaSite" id="nRc.2.0.1.t43852-RA">
    <property type="protein sequence ID" value="nRc.2.0.1.t43852-RA"/>
    <property type="gene ID" value="nRc.2.0.1.g43852"/>
</dbReference>
<dbReference type="Pfam" id="PF05649">
    <property type="entry name" value="Peptidase_M13_N"/>
    <property type="match status" value="1"/>
</dbReference>
<sequence>MEFSTVVHLVARITVILTMISKNSGRRTPCTDMGCVTAANSQLSDSHVGNSQLSEFPTLLEDYSGLNNTINSIQFVKQLYKKCMDKESINILGTKPIHKFLNDIGGWPTVNQTWDENFMDLTTLTGLIAQYYAMDILVHLSVEIDMHDKTKYILQAETISTMGPREYYINDSMHSGQIEMHRNLFLRTVSFIASDLNVTPSIDVAMEDWSKMLSFEKKLGEITLPTEDRRSSLLNHSYTTLAEFSSLYNV</sequence>
<dbReference type="InterPro" id="IPR008753">
    <property type="entry name" value="Peptidase_M13_N"/>
</dbReference>
<evidence type="ECO:0000256" key="2">
    <source>
        <dbReference type="SAM" id="SignalP"/>
    </source>
</evidence>
<proteinExistence type="inferred from homology"/>
<evidence type="ECO:0000313" key="4">
    <source>
        <dbReference type="Proteomes" id="UP000887565"/>
    </source>
</evidence>
<dbReference type="InterPro" id="IPR000718">
    <property type="entry name" value="Peptidase_M13"/>
</dbReference>
<feature type="chain" id="PRO_5036744454" evidence="2">
    <location>
        <begin position="26"/>
        <end position="250"/>
    </location>
</feature>
<dbReference type="GO" id="GO:0004222">
    <property type="term" value="F:metalloendopeptidase activity"/>
    <property type="evidence" value="ECO:0007669"/>
    <property type="project" value="InterPro"/>
</dbReference>
<evidence type="ECO:0000256" key="1">
    <source>
        <dbReference type="ARBA" id="ARBA00007357"/>
    </source>
</evidence>
<comment type="similarity">
    <text evidence="1">Belongs to the peptidase M13 family.</text>
</comment>
<feature type="signal peptide" evidence="2">
    <location>
        <begin position="1"/>
        <end position="25"/>
    </location>
</feature>
<organism evidence="4 5">
    <name type="scientific">Romanomermis culicivorax</name>
    <name type="common">Nematode worm</name>
    <dbReference type="NCBI Taxonomy" id="13658"/>
    <lineage>
        <taxon>Eukaryota</taxon>
        <taxon>Metazoa</taxon>
        <taxon>Ecdysozoa</taxon>
        <taxon>Nematoda</taxon>
        <taxon>Enoplea</taxon>
        <taxon>Dorylaimia</taxon>
        <taxon>Mermithida</taxon>
        <taxon>Mermithoidea</taxon>
        <taxon>Mermithidae</taxon>
        <taxon>Romanomermis</taxon>
    </lineage>
</organism>
<dbReference type="Proteomes" id="UP000887565">
    <property type="component" value="Unplaced"/>
</dbReference>